<feature type="domain" description="G" evidence="5">
    <location>
        <begin position="83"/>
        <end position="194"/>
    </location>
</feature>
<evidence type="ECO:0000256" key="4">
    <source>
        <dbReference type="ARBA" id="ARBA00023136"/>
    </source>
</evidence>
<reference evidence="6 7" key="1">
    <citation type="submission" date="2019-01" db="EMBL/GenBank/DDBJ databases">
        <title>Pseudolysobacter antarctica gen. nov., sp. nov., isolated from Fildes Peninsula, Antarctica.</title>
        <authorList>
            <person name="Wei Z."/>
            <person name="Peng F."/>
        </authorList>
    </citation>
    <scope>NUCLEOTIDE SEQUENCE [LARGE SCALE GENOMIC DNA]</scope>
    <source>
        <strain evidence="6 7">AQ6-296</strain>
    </source>
</reference>
<protein>
    <submittedName>
        <fullName evidence="6">DUF697 domain-containing protein</fullName>
    </submittedName>
</protein>
<dbReference type="KEGG" id="xbc:ELE36_16260"/>
<dbReference type="GO" id="GO:0030488">
    <property type="term" value="P:tRNA methylation"/>
    <property type="evidence" value="ECO:0007669"/>
    <property type="project" value="TreeGrafter"/>
</dbReference>
<evidence type="ECO:0000313" key="7">
    <source>
        <dbReference type="Proteomes" id="UP000291562"/>
    </source>
</evidence>
<dbReference type="GO" id="GO:0005737">
    <property type="term" value="C:cytoplasm"/>
    <property type="evidence" value="ECO:0007669"/>
    <property type="project" value="TreeGrafter"/>
</dbReference>
<dbReference type="OrthoDB" id="238366at2"/>
<dbReference type="AlphaFoldDB" id="A0A411HMS6"/>
<evidence type="ECO:0000259" key="5">
    <source>
        <dbReference type="Pfam" id="PF01926"/>
    </source>
</evidence>
<evidence type="ECO:0000256" key="2">
    <source>
        <dbReference type="ARBA" id="ARBA00022692"/>
    </source>
</evidence>
<dbReference type="PANTHER" id="PTHR42714">
    <property type="entry name" value="TRNA MODIFICATION GTPASE GTPBP3"/>
    <property type="match status" value="1"/>
</dbReference>
<dbReference type="CDD" id="cd00880">
    <property type="entry name" value="Era_like"/>
    <property type="match status" value="1"/>
</dbReference>
<dbReference type="InterPro" id="IPR027417">
    <property type="entry name" value="P-loop_NTPase"/>
</dbReference>
<evidence type="ECO:0000256" key="1">
    <source>
        <dbReference type="ARBA" id="ARBA00004141"/>
    </source>
</evidence>
<gene>
    <name evidence="6" type="ORF">ELE36_16260</name>
</gene>
<evidence type="ECO:0000313" key="6">
    <source>
        <dbReference type="EMBL" id="QBB71783.1"/>
    </source>
</evidence>
<dbReference type="GO" id="GO:0002098">
    <property type="term" value="P:tRNA wobble uridine modification"/>
    <property type="evidence" value="ECO:0007669"/>
    <property type="project" value="TreeGrafter"/>
</dbReference>
<keyword evidence="2" id="KW-0812">Transmembrane</keyword>
<evidence type="ECO:0000256" key="3">
    <source>
        <dbReference type="ARBA" id="ARBA00022989"/>
    </source>
</evidence>
<dbReference type="EMBL" id="CP035704">
    <property type="protein sequence ID" value="QBB71783.1"/>
    <property type="molecule type" value="Genomic_DNA"/>
</dbReference>
<dbReference type="GO" id="GO:0005525">
    <property type="term" value="F:GTP binding"/>
    <property type="evidence" value="ECO:0007669"/>
    <property type="project" value="InterPro"/>
</dbReference>
<name>A0A411HMS6_9GAMM</name>
<proteinExistence type="predicted"/>
<dbReference type="RefSeq" id="WP_129835133.1">
    <property type="nucleotide sequence ID" value="NZ_CP035704.1"/>
</dbReference>
<keyword evidence="3" id="KW-1133">Transmembrane helix</keyword>
<dbReference type="InterPro" id="IPR006073">
    <property type="entry name" value="GTP-bd"/>
</dbReference>
<sequence length="459" mass="49065">MSEDRSLWQRLRGLLPLRAQNVAGTANAPEDAARGEAHLSQASDALRALLDDPSIPDSVRTQLADDFAQIEALLGKLTRGDLHIAVFGRVSVGKSALANALLGRDAFDVGVLHGTTTMRQTQRWHEVASSGLQLIDTPGINELSGEERERLAFDVAGISDLVIFVVDGDMTSTELAALRTLAQTQRPLMLALNKADRYSPAERERLLTRLREHASGLVRAEDVVAAAARPAERVVVQIDENGIEHESRSEQAPDVVDLTTRVFTICEREGKTLSALNASLFAGRLSDNVSARIAAARHQLAERVIRNYCIAKGVAVALNPIPVADLLAAASLDGAMVVHLAKVYGLPLTRAEAGTLLATITAQLIALMSAIWGMHLVASALKGLSAGFSTVVTAGAQGALAWYATELVGRAAERYLIQGKSWGELGAKRVVADIVASLDRDSILREARGAILQKLRTSP</sequence>
<accession>A0A411HMS6</accession>
<comment type="subcellular location">
    <subcellularLocation>
        <location evidence="1">Membrane</location>
        <topology evidence="1">Multi-pass membrane protein</topology>
    </subcellularLocation>
</comment>
<dbReference type="SUPFAM" id="SSF52540">
    <property type="entry name" value="P-loop containing nucleoside triphosphate hydrolases"/>
    <property type="match status" value="1"/>
</dbReference>
<dbReference type="Pfam" id="PF01926">
    <property type="entry name" value="MMR_HSR1"/>
    <property type="match status" value="1"/>
</dbReference>
<keyword evidence="7" id="KW-1185">Reference proteome</keyword>
<dbReference type="PANTHER" id="PTHR42714:SF6">
    <property type="entry name" value="TRANSLATION INITIATION FACTOR IF-2"/>
    <property type="match status" value="1"/>
</dbReference>
<dbReference type="Gene3D" id="3.40.50.300">
    <property type="entry name" value="P-loop containing nucleotide triphosphate hydrolases"/>
    <property type="match status" value="1"/>
</dbReference>
<organism evidence="6 7">
    <name type="scientific">Pseudolysobacter antarcticus</name>
    <dbReference type="NCBI Taxonomy" id="2511995"/>
    <lineage>
        <taxon>Bacteria</taxon>
        <taxon>Pseudomonadati</taxon>
        <taxon>Pseudomonadota</taxon>
        <taxon>Gammaproteobacteria</taxon>
        <taxon>Lysobacterales</taxon>
        <taxon>Rhodanobacteraceae</taxon>
        <taxon>Pseudolysobacter</taxon>
    </lineage>
</organism>
<dbReference type="Proteomes" id="UP000291562">
    <property type="component" value="Chromosome"/>
</dbReference>
<dbReference type="InterPro" id="IPR021147">
    <property type="entry name" value="DUF697"/>
</dbReference>
<keyword evidence="4" id="KW-0472">Membrane</keyword>
<dbReference type="Pfam" id="PF05128">
    <property type="entry name" value="DUF697"/>
    <property type="match status" value="1"/>
</dbReference>
<dbReference type="GO" id="GO:0016020">
    <property type="term" value="C:membrane"/>
    <property type="evidence" value="ECO:0007669"/>
    <property type="project" value="UniProtKB-SubCell"/>
</dbReference>